<dbReference type="EMBL" id="UHIO01000005">
    <property type="protein sequence ID" value="SUP79530.1"/>
    <property type="molecule type" value="Genomic_DNA"/>
</dbReference>
<dbReference type="GO" id="GO:0005886">
    <property type="term" value="C:plasma membrane"/>
    <property type="evidence" value="ECO:0007669"/>
    <property type="project" value="TreeGrafter"/>
</dbReference>
<keyword evidence="4" id="KW-0597">Phosphoprotein</keyword>
<keyword evidence="5 9" id="KW-0808">Transferase</keyword>
<dbReference type="PANTHER" id="PTHR45453:SF1">
    <property type="entry name" value="PHOSPHATE REGULON SENSOR PROTEIN PHOR"/>
    <property type="match status" value="1"/>
</dbReference>
<protein>
    <recommendedName>
        <fullName evidence="3">histidine kinase</fullName>
        <ecNumber evidence="3">2.7.13.3</ecNumber>
    </recommendedName>
</protein>
<accession>A0A380Q122</accession>
<organism evidence="9 10">
    <name type="scientific">Veillonella criceti</name>
    <dbReference type="NCBI Taxonomy" id="103891"/>
    <lineage>
        <taxon>Bacteria</taxon>
        <taxon>Bacillati</taxon>
        <taxon>Bacillota</taxon>
        <taxon>Negativicutes</taxon>
        <taxon>Veillonellales</taxon>
        <taxon>Veillonellaceae</taxon>
        <taxon>Veillonella</taxon>
    </lineage>
</organism>
<dbReference type="GO" id="GO:0016036">
    <property type="term" value="P:cellular response to phosphate starvation"/>
    <property type="evidence" value="ECO:0007669"/>
    <property type="project" value="TreeGrafter"/>
</dbReference>
<feature type="domain" description="Histidine kinase" evidence="8">
    <location>
        <begin position="1"/>
        <end position="74"/>
    </location>
</feature>
<keyword evidence="7" id="KW-0902">Two-component regulatory system</keyword>
<evidence type="ECO:0000256" key="2">
    <source>
        <dbReference type="ARBA" id="ARBA00004370"/>
    </source>
</evidence>
<evidence type="ECO:0000256" key="7">
    <source>
        <dbReference type="ARBA" id="ARBA00023012"/>
    </source>
</evidence>
<gene>
    <name evidence="9" type="primary">cpxA</name>
    <name evidence="9" type="ORF">NCTC12020_02065</name>
</gene>
<proteinExistence type="predicted"/>
<dbReference type="Proteomes" id="UP000255367">
    <property type="component" value="Unassembled WGS sequence"/>
</dbReference>
<dbReference type="Gene3D" id="3.30.565.10">
    <property type="entry name" value="Histidine kinase-like ATPase, C-terminal domain"/>
    <property type="match status" value="1"/>
</dbReference>
<dbReference type="AlphaFoldDB" id="A0A380Q122"/>
<comment type="catalytic activity">
    <reaction evidence="1">
        <text>ATP + protein L-histidine = ADP + protein N-phospho-L-histidine.</text>
        <dbReference type="EC" id="2.7.13.3"/>
    </reaction>
</comment>
<evidence type="ECO:0000256" key="5">
    <source>
        <dbReference type="ARBA" id="ARBA00022679"/>
    </source>
</evidence>
<dbReference type="InterPro" id="IPR036890">
    <property type="entry name" value="HATPase_C_sf"/>
</dbReference>
<sequence length="79" mass="8699">MCVADDGPGTTASNLERLFDVFYRDDMARSNPHKGSGLGLAIVKKMVQQMKGSINAAQVEPHGLQIVMRIPRYTKADNH</sequence>
<reference evidence="9 10" key="1">
    <citation type="submission" date="2018-06" db="EMBL/GenBank/DDBJ databases">
        <authorList>
            <consortium name="Pathogen Informatics"/>
            <person name="Doyle S."/>
        </authorList>
    </citation>
    <scope>NUCLEOTIDE SEQUENCE [LARGE SCALE GENOMIC DNA]</scope>
    <source>
        <strain evidence="9 10">NCTC12020</strain>
    </source>
</reference>
<evidence type="ECO:0000256" key="3">
    <source>
        <dbReference type="ARBA" id="ARBA00012438"/>
    </source>
</evidence>
<keyword evidence="10" id="KW-1185">Reference proteome</keyword>
<dbReference type="GO" id="GO:0004721">
    <property type="term" value="F:phosphoprotein phosphatase activity"/>
    <property type="evidence" value="ECO:0007669"/>
    <property type="project" value="TreeGrafter"/>
</dbReference>
<dbReference type="InterPro" id="IPR005467">
    <property type="entry name" value="His_kinase_dom"/>
</dbReference>
<dbReference type="InterPro" id="IPR004358">
    <property type="entry name" value="Sig_transdc_His_kin-like_C"/>
</dbReference>
<name>A0A380Q122_9FIRM</name>
<dbReference type="InterPro" id="IPR003594">
    <property type="entry name" value="HATPase_dom"/>
</dbReference>
<dbReference type="Pfam" id="PF02518">
    <property type="entry name" value="HATPase_c"/>
    <property type="match status" value="1"/>
</dbReference>
<dbReference type="PANTHER" id="PTHR45453">
    <property type="entry name" value="PHOSPHATE REGULON SENSOR PROTEIN PHOR"/>
    <property type="match status" value="1"/>
</dbReference>
<evidence type="ECO:0000256" key="6">
    <source>
        <dbReference type="ARBA" id="ARBA00022777"/>
    </source>
</evidence>
<dbReference type="PROSITE" id="PS50109">
    <property type="entry name" value="HIS_KIN"/>
    <property type="match status" value="1"/>
</dbReference>
<dbReference type="InterPro" id="IPR050351">
    <property type="entry name" value="BphY/WalK/GraS-like"/>
</dbReference>
<dbReference type="SUPFAM" id="SSF55874">
    <property type="entry name" value="ATPase domain of HSP90 chaperone/DNA topoisomerase II/histidine kinase"/>
    <property type="match status" value="1"/>
</dbReference>
<dbReference type="GO" id="GO:0000155">
    <property type="term" value="F:phosphorelay sensor kinase activity"/>
    <property type="evidence" value="ECO:0007669"/>
    <property type="project" value="TreeGrafter"/>
</dbReference>
<evidence type="ECO:0000256" key="1">
    <source>
        <dbReference type="ARBA" id="ARBA00000085"/>
    </source>
</evidence>
<dbReference type="EC" id="2.7.13.3" evidence="3"/>
<evidence type="ECO:0000256" key="4">
    <source>
        <dbReference type="ARBA" id="ARBA00022553"/>
    </source>
</evidence>
<evidence type="ECO:0000313" key="10">
    <source>
        <dbReference type="Proteomes" id="UP000255367"/>
    </source>
</evidence>
<dbReference type="PRINTS" id="PR00344">
    <property type="entry name" value="BCTRLSENSOR"/>
</dbReference>
<comment type="subcellular location">
    <subcellularLocation>
        <location evidence="2">Membrane</location>
    </subcellularLocation>
</comment>
<keyword evidence="6" id="KW-0418">Kinase</keyword>
<evidence type="ECO:0000259" key="8">
    <source>
        <dbReference type="PROSITE" id="PS50109"/>
    </source>
</evidence>
<evidence type="ECO:0000313" key="9">
    <source>
        <dbReference type="EMBL" id="SUP79530.1"/>
    </source>
</evidence>